<keyword evidence="3" id="KW-0560">Oxidoreductase</keyword>
<dbReference type="PANTHER" id="PTHR35446:SF3">
    <property type="entry name" value="CMD DOMAIN-CONTAINING PROTEIN"/>
    <property type="match status" value="1"/>
</dbReference>
<organism evidence="3 5">
    <name type="scientific">Pseudomonas extremaustralis</name>
    <dbReference type="NCBI Taxonomy" id="359110"/>
    <lineage>
        <taxon>Bacteria</taxon>
        <taxon>Pseudomonadati</taxon>
        <taxon>Pseudomonadota</taxon>
        <taxon>Gammaproteobacteria</taxon>
        <taxon>Pseudomonadales</taxon>
        <taxon>Pseudomonadaceae</taxon>
        <taxon>Pseudomonas</taxon>
    </lineage>
</organism>
<reference evidence="2 4" key="1">
    <citation type="submission" date="2016-10" db="EMBL/GenBank/DDBJ databases">
        <authorList>
            <person name="Varghese N."/>
            <person name="Submissions S."/>
        </authorList>
    </citation>
    <scope>NUCLEOTIDE SEQUENCE [LARGE SCALE GENOMIC DNA]</scope>
    <source>
        <strain evidence="2 4">DSM 17835</strain>
    </source>
</reference>
<evidence type="ECO:0000313" key="2">
    <source>
        <dbReference type="EMBL" id="SDE64506.1"/>
    </source>
</evidence>
<dbReference type="SUPFAM" id="SSF69118">
    <property type="entry name" value="AhpD-like"/>
    <property type="match status" value="1"/>
</dbReference>
<name>A0A5C5QCG8_9PSED</name>
<dbReference type="InterPro" id="IPR004675">
    <property type="entry name" value="AhpD_core"/>
</dbReference>
<dbReference type="InterPro" id="IPR029032">
    <property type="entry name" value="AhpD-like"/>
</dbReference>
<protein>
    <submittedName>
        <fullName evidence="2 3">Peroxidase-related enzyme</fullName>
    </submittedName>
</protein>
<dbReference type="InterPro" id="IPR010195">
    <property type="entry name" value="Uncharacterised_peroxidase-rel"/>
</dbReference>
<dbReference type="NCBIfam" id="TIGR01926">
    <property type="entry name" value="peroxid_rel"/>
    <property type="match status" value="1"/>
</dbReference>
<evidence type="ECO:0000313" key="4">
    <source>
        <dbReference type="Proteomes" id="UP000182858"/>
    </source>
</evidence>
<dbReference type="GO" id="GO:0051920">
    <property type="term" value="F:peroxiredoxin activity"/>
    <property type="evidence" value="ECO:0007669"/>
    <property type="project" value="InterPro"/>
</dbReference>
<dbReference type="Proteomes" id="UP000182858">
    <property type="component" value="Chromosome I"/>
</dbReference>
<evidence type="ECO:0000313" key="5">
    <source>
        <dbReference type="Proteomes" id="UP000317951"/>
    </source>
</evidence>
<dbReference type="AlphaFoldDB" id="A0A5C5QCG8"/>
<keyword evidence="4" id="KW-1185">Reference proteome</keyword>
<accession>A0A5C5QCG8</accession>
<dbReference type="RefSeq" id="WP_010567217.1">
    <property type="nucleotide sequence ID" value="NZ_CP091043.1"/>
</dbReference>
<dbReference type="OrthoDB" id="9808310at2"/>
<reference evidence="3 5" key="2">
    <citation type="submission" date="2019-06" db="EMBL/GenBank/DDBJ databases">
        <title>Pseudomonas bimorpha sp. nov. isolated from bovine raw milk and skim milk concentrate.</title>
        <authorList>
            <person name="Hofmann K."/>
            <person name="Huptas C."/>
            <person name="Doll E."/>
            <person name="Scherer S."/>
            <person name="Wenning M."/>
        </authorList>
    </citation>
    <scope>NUCLEOTIDE SEQUENCE [LARGE SCALE GENOMIC DNA]</scope>
    <source>
        <strain evidence="3 5">DSM 17835</strain>
    </source>
</reference>
<evidence type="ECO:0000259" key="1">
    <source>
        <dbReference type="Pfam" id="PF02627"/>
    </source>
</evidence>
<proteinExistence type="predicted"/>
<dbReference type="EMBL" id="LT629689">
    <property type="protein sequence ID" value="SDE64506.1"/>
    <property type="molecule type" value="Genomic_DNA"/>
</dbReference>
<keyword evidence="3" id="KW-0575">Peroxidase</keyword>
<evidence type="ECO:0000313" key="3">
    <source>
        <dbReference type="EMBL" id="TWS02981.1"/>
    </source>
</evidence>
<dbReference type="Gene3D" id="1.20.1290.10">
    <property type="entry name" value="AhpD-like"/>
    <property type="match status" value="1"/>
</dbReference>
<dbReference type="GeneID" id="78552024"/>
<dbReference type="InterPro" id="IPR003779">
    <property type="entry name" value="CMD-like"/>
</dbReference>
<dbReference type="PANTHER" id="PTHR35446">
    <property type="entry name" value="SI:CH211-175M2.5"/>
    <property type="match status" value="1"/>
</dbReference>
<dbReference type="EMBL" id="VFET01000015">
    <property type="protein sequence ID" value="TWS02981.1"/>
    <property type="molecule type" value="Genomic_DNA"/>
</dbReference>
<dbReference type="Pfam" id="PF02627">
    <property type="entry name" value="CMD"/>
    <property type="match status" value="1"/>
</dbReference>
<dbReference type="Proteomes" id="UP000317951">
    <property type="component" value="Unassembled WGS sequence"/>
</dbReference>
<feature type="domain" description="Carboxymuconolactone decarboxylase-like" evidence="1">
    <location>
        <begin position="41"/>
        <end position="107"/>
    </location>
</feature>
<gene>
    <name evidence="3" type="ORF">FIV36_18765</name>
    <name evidence="2" type="ORF">SAMN05216591_0484</name>
</gene>
<sequence>MTRLAALTLEQAPAGSRAALEGLQKGLGFIPNAFKTLAHAPAALNGYLALAQALGKSSLSGAEREVAALATSEVNGCDYCIAAHSFFGAKAGLSEEDIRQARSGSLSAVAALARQITESRGQLSDAQIAAAHEAGLSDSKIVEVVAQVTLLTLTNYLNNLAGTAIDFPPSAH</sequence>
<dbReference type="NCBIfam" id="TIGR00778">
    <property type="entry name" value="ahpD_dom"/>
    <property type="match status" value="1"/>
</dbReference>